<dbReference type="RefSeq" id="WP_137615442.1">
    <property type="nucleotide sequence ID" value="NZ_BJDI01000003.1"/>
</dbReference>
<keyword evidence="3" id="KW-1185">Reference proteome</keyword>
<evidence type="ECO:0000313" key="2">
    <source>
        <dbReference type="EMBL" id="MFC6202165.1"/>
    </source>
</evidence>
<feature type="domain" description="ABM" evidence="1">
    <location>
        <begin position="117"/>
        <end position="206"/>
    </location>
</feature>
<evidence type="ECO:0000313" key="3">
    <source>
        <dbReference type="Proteomes" id="UP001596171"/>
    </source>
</evidence>
<dbReference type="Pfam" id="PF03992">
    <property type="entry name" value="ABM"/>
    <property type="match status" value="2"/>
</dbReference>
<dbReference type="EMBL" id="JBHSSE010000018">
    <property type="protein sequence ID" value="MFC6202165.1"/>
    <property type="molecule type" value="Genomic_DNA"/>
</dbReference>
<dbReference type="PANTHER" id="PTHR33336">
    <property type="entry name" value="QUINOL MONOOXYGENASE YGIN-RELATED"/>
    <property type="match status" value="1"/>
</dbReference>
<evidence type="ECO:0000259" key="1">
    <source>
        <dbReference type="PROSITE" id="PS51725"/>
    </source>
</evidence>
<dbReference type="InterPro" id="IPR011008">
    <property type="entry name" value="Dimeric_a/b-barrel"/>
</dbReference>
<dbReference type="InterPro" id="IPR050744">
    <property type="entry name" value="AI-2_Isomerase_LsrG"/>
</dbReference>
<keyword evidence="2" id="KW-0560">Oxidoreductase</keyword>
<dbReference type="SUPFAM" id="SSF54909">
    <property type="entry name" value="Dimeric alpha+beta barrel"/>
    <property type="match status" value="2"/>
</dbReference>
<protein>
    <submittedName>
        <fullName evidence="2">Quinol monooxygenase</fullName>
        <ecNumber evidence="2">1.-.-.-</ecNumber>
    </submittedName>
</protein>
<dbReference type="PROSITE" id="PS51725">
    <property type="entry name" value="ABM"/>
    <property type="match status" value="1"/>
</dbReference>
<dbReference type="PANTHER" id="PTHR33336:SF3">
    <property type="entry name" value="ABM DOMAIN-CONTAINING PROTEIN"/>
    <property type="match status" value="1"/>
</dbReference>
<reference evidence="3" key="1">
    <citation type="journal article" date="2019" name="Int. J. Syst. Evol. Microbiol.">
        <title>The Global Catalogue of Microorganisms (GCM) 10K type strain sequencing project: providing services to taxonomists for standard genome sequencing and annotation.</title>
        <authorList>
            <consortium name="The Broad Institute Genomics Platform"/>
            <consortium name="The Broad Institute Genome Sequencing Center for Infectious Disease"/>
            <person name="Wu L."/>
            <person name="Ma J."/>
        </authorList>
    </citation>
    <scope>NUCLEOTIDE SEQUENCE [LARGE SCALE GENOMIC DNA]</scope>
    <source>
        <strain evidence="3">CCM 8930</strain>
    </source>
</reference>
<dbReference type="Proteomes" id="UP001596171">
    <property type="component" value="Unassembled WGS sequence"/>
</dbReference>
<dbReference type="EC" id="1.-.-.-" evidence="2"/>
<accession>A0ABW1SKI2</accession>
<dbReference type="InterPro" id="IPR007138">
    <property type="entry name" value="ABM_dom"/>
</dbReference>
<name>A0ABW1SKI2_9LACO</name>
<comment type="caution">
    <text evidence="2">The sequence shown here is derived from an EMBL/GenBank/DDBJ whole genome shotgun (WGS) entry which is preliminary data.</text>
</comment>
<sequence>MMTQVPLFRLFNLRLKASEKAAFAKVGEQNLLTSIQQEPGTLAMYTGHLDDLGIENRVLELYRDQASYEVHAKSPQFQTFKTVAGRAVVDQSVMALTLLLLLEQDPALRTVAPTQQVVVLTELMAQPTATAELQVLVKSAVRRAIAAETRLVTAYFGQVMAEPQKFVLFEVFQDDAAYQQHQQNADVKAFKQASQSLITQATTTMIKPDVLVTQGQLTFENQF</sequence>
<dbReference type="Gene3D" id="3.30.70.100">
    <property type="match status" value="1"/>
</dbReference>
<keyword evidence="2" id="KW-0503">Monooxygenase</keyword>
<organism evidence="2 3">
    <name type="scientific">Lactiplantibacillus nangangensis</name>
    <dbReference type="NCBI Taxonomy" id="2559917"/>
    <lineage>
        <taxon>Bacteria</taxon>
        <taxon>Bacillati</taxon>
        <taxon>Bacillota</taxon>
        <taxon>Bacilli</taxon>
        <taxon>Lactobacillales</taxon>
        <taxon>Lactobacillaceae</taxon>
        <taxon>Lactiplantibacillus</taxon>
    </lineage>
</organism>
<proteinExistence type="predicted"/>
<dbReference type="GO" id="GO:0004497">
    <property type="term" value="F:monooxygenase activity"/>
    <property type="evidence" value="ECO:0007669"/>
    <property type="project" value="UniProtKB-KW"/>
</dbReference>
<gene>
    <name evidence="2" type="ORF">ACFP1L_09820</name>
</gene>